<gene>
    <name evidence="2" type="ORF">OUZ56_010658</name>
</gene>
<comment type="caution">
    <text evidence="2">The sequence shown here is derived from an EMBL/GenBank/DDBJ whole genome shotgun (WGS) entry which is preliminary data.</text>
</comment>
<feature type="region of interest" description="Disordered" evidence="1">
    <location>
        <begin position="37"/>
        <end position="73"/>
    </location>
</feature>
<evidence type="ECO:0000256" key="1">
    <source>
        <dbReference type="SAM" id="MobiDB-lite"/>
    </source>
</evidence>
<reference evidence="2 3" key="1">
    <citation type="journal article" date="2023" name="Nucleic Acids Res.">
        <title>The hologenome of Daphnia magna reveals possible DNA methylation and microbiome-mediated evolution of the host genome.</title>
        <authorList>
            <person name="Chaturvedi A."/>
            <person name="Li X."/>
            <person name="Dhandapani V."/>
            <person name="Marshall H."/>
            <person name="Kissane S."/>
            <person name="Cuenca-Cambronero M."/>
            <person name="Asole G."/>
            <person name="Calvet F."/>
            <person name="Ruiz-Romero M."/>
            <person name="Marangio P."/>
            <person name="Guigo R."/>
            <person name="Rago D."/>
            <person name="Mirbahai L."/>
            <person name="Eastwood N."/>
            <person name="Colbourne J.K."/>
            <person name="Zhou J."/>
            <person name="Mallon E."/>
            <person name="Orsini L."/>
        </authorList>
    </citation>
    <scope>NUCLEOTIDE SEQUENCE [LARGE SCALE GENOMIC DNA]</scope>
    <source>
        <strain evidence="2">LRV0_1</strain>
    </source>
</reference>
<accession>A0ABR0AJ64</accession>
<protein>
    <submittedName>
        <fullName evidence="2">Uncharacterized protein</fullName>
    </submittedName>
</protein>
<dbReference type="EMBL" id="JAOYFB010000037">
    <property type="protein sequence ID" value="KAK4025158.1"/>
    <property type="molecule type" value="Genomic_DNA"/>
</dbReference>
<organism evidence="2 3">
    <name type="scientific">Daphnia magna</name>
    <dbReference type="NCBI Taxonomy" id="35525"/>
    <lineage>
        <taxon>Eukaryota</taxon>
        <taxon>Metazoa</taxon>
        <taxon>Ecdysozoa</taxon>
        <taxon>Arthropoda</taxon>
        <taxon>Crustacea</taxon>
        <taxon>Branchiopoda</taxon>
        <taxon>Diplostraca</taxon>
        <taxon>Cladocera</taxon>
        <taxon>Anomopoda</taxon>
        <taxon>Daphniidae</taxon>
        <taxon>Daphnia</taxon>
    </lineage>
</organism>
<dbReference type="Proteomes" id="UP001234178">
    <property type="component" value="Unassembled WGS sequence"/>
</dbReference>
<feature type="compositionally biased region" description="Polar residues" evidence="1">
    <location>
        <begin position="38"/>
        <end position="61"/>
    </location>
</feature>
<proteinExistence type="predicted"/>
<name>A0ABR0AJ64_9CRUS</name>
<sequence>MIDDPHFLSLLVTRPATDSYAPSVTAPPASGFPESWQLCASSNSSPRGSESDWNCDGSGTSRGRETSLDNHVPFCPKVRSLTSPGGPLERPFDRAEAAHAACNPVEDRARGVAALKPE</sequence>
<evidence type="ECO:0000313" key="2">
    <source>
        <dbReference type="EMBL" id="KAK4025158.1"/>
    </source>
</evidence>
<keyword evidence="3" id="KW-1185">Reference proteome</keyword>
<evidence type="ECO:0000313" key="3">
    <source>
        <dbReference type="Proteomes" id="UP001234178"/>
    </source>
</evidence>